<dbReference type="AlphaFoldDB" id="A0A2M9Y468"/>
<evidence type="ECO:0000313" key="2">
    <source>
        <dbReference type="Proteomes" id="UP000297891"/>
    </source>
</evidence>
<protein>
    <submittedName>
        <fullName evidence="1">Uncharacterized protein</fullName>
    </submittedName>
</protein>
<keyword evidence="2" id="KW-1185">Reference proteome</keyword>
<sequence>MNHDQYTIWDESNHLVTTRITGAVTETEILSWKQGLENTFANLPSGTKFKIFVNLHGLNPASVSAHKSYRDIIPLLLSKHNWRVGYLDLFEEANNLKLTSENGVECVAAVHCHHDSYKITEYERKFGKESEHFYDDPQSSEIWIRNYPVSV</sequence>
<dbReference type="EMBL" id="RQFP01000001">
    <property type="protein sequence ID" value="TGK96480.1"/>
    <property type="molecule type" value="Genomic_DNA"/>
</dbReference>
<accession>A0A2M9Y468</accession>
<dbReference type="Proteomes" id="UP000297891">
    <property type="component" value="Unassembled WGS sequence"/>
</dbReference>
<name>A0A2M9Y468_9LEPT</name>
<evidence type="ECO:0000313" key="1">
    <source>
        <dbReference type="EMBL" id="TGK96480.1"/>
    </source>
</evidence>
<organism evidence="1 2">
    <name type="scientific">Leptospira brenneri</name>
    <dbReference type="NCBI Taxonomy" id="2023182"/>
    <lineage>
        <taxon>Bacteria</taxon>
        <taxon>Pseudomonadati</taxon>
        <taxon>Spirochaetota</taxon>
        <taxon>Spirochaetia</taxon>
        <taxon>Leptospirales</taxon>
        <taxon>Leptospiraceae</taxon>
        <taxon>Leptospira</taxon>
    </lineage>
</organism>
<dbReference type="RefSeq" id="WP_100789662.1">
    <property type="nucleotide sequence ID" value="NZ_NPDQ01000002.1"/>
</dbReference>
<proteinExistence type="predicted"/>
<gene>
    <name evidence="1" type="ORF">EHQ30_07715</name>
</gene>
<dbReference type="OrthoDB" id="337667at2"/>
<comment type="caution">
    <text evidence="1">The sequence shown here is derived from an EMBL/GenBank/DDBJ whole genome shotgun (WGS) entry which is preliminary data.</text>
</comment>
<reference evidence="1" key="1">
    <citation type="journal article" date="2019" name="PLoS Negl. Trop. Dis.">
        <title>Revisiting the worldwide diversity of Leptospira species in the environment.</title>
        <authorList>
            <person name="Vincent A.T."/>
            <person name="Schiettekatte O."/>
            <person name="Bourhy P."/>
            <person name="Veyrier F.J."/>
            <person name="Picardeau M."/>
        </authorList>
    </citation>
    <scope>NUCLEOTIDE SEQUENCE [LARGE SCALE GENOMIC DNA]</scope>
    <source>
        <strain evidence="1">201800277</strain>
    </source>
</reference>